<keyword evidence="3" id="KW-0378">Hydrolase</keyword>
<accession>A0A558D9Y8</accession>
<evidence type="ECO:0000259" key="2">
    <source>
        <dbReference type="Pfam" id="PF13472"/>
    </source>
</evidence>
<dbReference type="Proteomes" id="UP000320011">
    <property type="component" value="Unassembled WGS sequence"/>
</dbReference>
<feature type="region of interest" description="Disordered" evidence="1">
    <location>
        <begin position="1"/>
        <end position="27"/>
    </location>
</feature>
<organism evidence="3 4">
    <name type="scientific">Amycolatopsis rhizosphaerae</name>
    <dbReference type="NCBI Taxonomy" id="2053003"/>
    <lineage>
        <taxon>Bacteria</taxon>
        <taxon>Bacillati</taxon>
        <taxon>Actinomycetota</taxon>
        <taxon>Actinomycetes</taxon>
        <taxon>Pseudonocardiales</taxon>
        <taxon>Pseudonocardiaceae</taxon>
        <taxon>Amycolatopsis</taxon>
    </lineage>
</organism>
<dbReference type="AlphaFoldDB" id="A0A558D9Y8"/>
<dbReference type="CDD" id="cd01830">
    <property type="entry name" value="XynE_like"/>
    <property type="match status" value="1"/>
</dbReference>
<protein>
    <submittedName>
        <fullName evidence="3">SGNH/GDSL hydrolase family protein</fullName>
    </submittedName>
</protein>
<feature type="domain" description="SGNH hydrolase-type esterase" evidence="2">
    <location>
        <begin position="182"/>
        <end position="376"/>
    </location>
</feature>
<dbReference type="RefSeq" id="WP_144586411.1">
    <property type="nucleotide sequence ID" value="NZ_VJWX01000040.1"/>
</dbReference>
<sequence length="386" mass="40621">MSRQKHDWTAAWTASPQRPGTGFAPNWSEAGFADQTLRQSVRLSVGGEALRVRLSNRYGATPLRIAGLTVAGTGGAAAIKPDTLRELTVDGKTTFTVPAGADLATDEVSFPLGALDPLTITTHLAEPSGPATYHSQALATTYRAVGDHRADADGTAFTETSQSWYFLSGVEVAEAGSDGIVVLGDSLTDGTGSTPDTDHRFPDLLARRLVASGRPRAVLNQGIGGNRVTVDSAWLGERATTRFARDVPAQPGVRTVLILAGINDVGISEMATDSPFPILAPYTEVSAEEVIDGHRDMIRRAHAAGLRAVGATLLPMRGSGFSTPRSEAKRTAVNTWIRGSGEYDAIIDLAKAMGDALDPAHDSGDHLHLNDAGYQAMADAVDLTVL</sequence>
<dbReference type="InterPro" id="IPR036514">
    <property type="entry name" value="SGNH_hydro_sf"/>
</dbReference>
<evidence type="ECO:0000313" key="4">
    <source>
        <dbReference type="Proteomes" id="UP000320011"/>
    </source>
</evidence>
<proteinExistence type="predicted"/>
<dbReference type="OrthoDB" id="1828825at2"/>
<dbReference type="PANTHER" id="PTHR43784">
    <property type="entry name" value="GDSL-LIKE LIPASE/ACYLHYDROLASE, PUTATIVE (AFU_ORTHOLOGUE AFUA_2G00820)-RELATED"/>
    <property type="match status" value="1"/>
</dbReference>
<gene>
    <name evidence="3" type="ORF">FNH05_06745</name>
</gene>
<dbReference type="InterPro" id="IPR013830">
    <property type="entry name" value="SGNH_hydro"/>
</dbReference>
<evidence type="ECO:0000256" key="1">
    <source>
        <dbReference type="SAM" id="MobiDB-lite"/>
    </source>
</evidence>
<dbReference type="InterPro" id="IPR053140">
    <property type="entry name" value="GDSL_Rv0518-like"/>
</dbReference>
<name>A0A558D9Y8_9PSEU</name>
<reference evidence="3 4" key="2">
    <citation type="submission" date="2019-08" db="EMBL/GenBank/DDBJ databases">
        <title>Amycolatopsis acidicola sp. nov., isolated from peat swamp forest soil.</title>
        <authorList>
            <person name="Srisuk N."/>
        </authorList>
    </citation>
    <scope>NUCLEOTIDE SEQUENCE [LARGE SCALE GENOMIC DNA]</scope>
    <source>
        <strain evidence="3 4">TBRC 6029</strain>
    </source>
</reference>
<keyword evidence="4" id="KW-1185">Reference proteome</keyword>
<dbReference type="SUPFAM" id="SSF52266">
    <property type="entry name" value="SGNH hydrolase"/>
    <property type="match status" value="1"/>
</dbReference>
<dbReference type="Pfam" id="PF13472">
    <property type="entry name" value="Lipase_GDSL_2"/>
    <property type="match status" value="1"/>
</dbReference>
<evidence type="ECO:0000313" key="3">
    <source>
        <dbReference type="EMBL" id="TVT57835.1"/>
    </source>
</evidence>
<comment type="caution">
    <text evidence="3">The sequence shown here is derived from an EMBL/GenBank/DDBJ whole genome shotgun (WGS) entry which is preliminary data.</text>
</comment>
<dbReference type="PANTHER" id="PTHR43784:SF2">
    <property type="entry name" value="GDSL-LIKE LIPASE_ACYLHYDROLASE, PUTATIVE (AFU_ORTHOLOGUE AFUA_2G00820)-RELATED"/>
    <property type="match status" value="1"/>
</dbReference>
<dbReference type="EMBL" id="VJWX01000040">
    <property type="protein sequence ID" value="TVT57835.1"/>
    <property type="molecule type" value="Genomic_DNA"/>
</dbReference>
<dbReference type="GO" id="GO:0016787">
    <property type="term" value="F:hydrolase activity"/>
    <property type="evidence" value="ECO:0007669"/>
    <property type="project" value="UniProtKB-KW"/>
</dbReference>
<dbReference type="Gene3D" id="3.40.50.1110">
    <property type="entry name" value="SGNH hydrolase"/>
    <property type="match status" value="1"/>
</dbReference>
<reference evidence="3 4" key="1">
    <citation type="submission" date="2019-07" db="EMBL/GenBank/DDBJ databases">
        <authorList>
            <person name="Duangmal K."/>
            <person name="Teo W.F.A."/>
        </authorList>
    </citation>
    <scope>NUCLEOTIDE SEQUENCE [LARGE SCALE GENOMIC DNA]</scope>
    <source>
        <strain evidence="3 4">TBRC 6029</strain>
    </source>
</reference>